<name>A0ABT1RVX7_9FIRM</name>
<feature type="compositionally biased region" description="Acidic residues" evidence="1">
    <location>
        <begin position="526"/>
        <end position="536"/>
    </location>
</feature>
<dbReference type="PANTHER" id="PTHR35788">
    <property type="entry name" value="EXPORTED PROTEIN-RELATED"/>
    <property type="match status" value="1"/>
</dbReference>
<feature type="region of interest" description="Disordered" evidence="1">
    <location>
        <begin position="30"/>
        <end position="59"/>
    </location>
</feature>
<feature type="region of interest" description="Disordered" evidence="1">
    <location>
        <begin position="432"/>
        <end position="536"/>
    </location>
</feature>
<dbReference type="InterPro" id="IPR052913">
    <property type="entry name" value="Glycopeptide_resist_protein"/>
</dbReference>
<comment type="caution">
    <text evidence="3">The sequence shown here is derived from an EMBL/GenBank/DDBJ whole genome shotgun (WGS) entry which is preliminary data.</text>
</comment>
<dbReference type="EMBL" id="JANFZH010000004">
    <property type="protein sequence ID" value="MCQ4838775.1"/>
    <property type="molecule type" value="Genomic_DNA"/>
</dbReference>
<evidence type="ECO:0000313" key="3">
    <source>
        <dbReference type="EMBL" id="MCQ4838775.1"/>
    </source>
</evidence>
<reference evidence="3 4" key="1">
    <citation type="submission" date="2022-06" db="EMBL/GenBank/DDBJ databases">
        <title>Isolation of gut microbiota from human fecal samples.</title>
        <authorList>
            <person name="Pamer E.G."/>
            <person name="Barat B."/>
            <person name="Waligurski E."/>
            <person name="Medina S."/>
            <person name="Paddock L."/>
            <person name="Mostad J."/>
        </authorList>
    </citation>
    <scope>NUCLEOTIDE SEQUENCE [LARGE SCALE GENOMIC DNA]</scope>
    <source>
        <strain evidence="3 4">DFI.9.73</strain>
    </source>
</reference>
<sequence length="536" mass="57620">MKRNPNKLKTAALLASILLLITGVSACSPKPEPDSQISSQAEDPTVFPDGTSIGGKNISGKTVDEALETARKALQETVDGLEISVKFRDDTVVLSKSDFVTKDVLELTLPKLLESRRADKYELAYVTDLSESGRQKLTDAAAACYAEGKNATVTGFDSDAGAFIFSDEQKGSRVDLVKTLASVRQLLSQKHSGAIQAAFLEANPTLTKETLSKNFKLMASYTTESGNTENGNSNMRLALSHVNGTVLEPGQVFSYNDTIGDSTNPENGWLPAGGLSGGVLVQMYGGGICQGSSTLYNAVLRAGLEIVERDCHSSPSSYCPIGLDATVDYGNIDFKFRNQLDTPVYLSAWMDGVTLHVNVYGCFPPEWDRVEVSSEQVGYEPPRSEVSFVTDYDLAAGEYVRKTSGNEGYSACAYRTYYKGDTVVKSEQLPDSYYEPTGTVYAVGEGTDTSKVDTSKERGTTTKEKPSPEPSKSPETPSKPPVNPDPPEESSEQPPESPEPTEEPLESSELSSESNSSEFSSSNPEEGADDVDSAAE</sequence>
<keyword evidence="4" id="KW-1185">Reference proteome</keyword>
<dbReference type="Pfam" id="PF04294">
    <property type="entry name" value="VanW"/>
    <property type="match status" value="1"/>
</dbReference>
<dbReference type="PROSITE" id="PS51257">
    <property type="entry name" value="PROKAR_LIPOPROTEIN"/>
    <property type="match status" value="1"/>
</dbReference>
<evidence type="ECO:0000313" key="4">
    <source>
        <dbReference type="Proteomes" id="UP001524473"/>
    </source>
</evidence>
<feature type="signal peptide" evidence="2">
    <location>
        <begin position="1"/>
        <end position="26"/>
    </location>
</feature>
<keyword evidence="2" id="KW-0732">Signal</keyword>
<evidence type="ECO:0000256" key="2">
    <source>
        <dbReference type="SAM" id="SignalP"/>
    </source>
</evidence>
<accession>A0ABT1RVX7</accession>
<dbReference type="Proteomes" id="UP001524473">
    <property type="component" value="Unassembled WGS sequence"/>
</dbReference>
<dbReference type="PANTHER" id="PTHR35788:SF1">
    <property type="entry name" value="EXPORTED PROTEIN"/>
    <property type="match status" value="1"/>
</dbReference>
<feature type="compositionally biased region" description="Low complexity" evidence="1">
    <location>
        <begin position="507"/>
        <end position="525"/>
    </location>
</feature>
<gene>
    <name evidence="3" type="ORF">NE695_02470</name>
</gene>
<evidence type="ECO:0000256" key="1">
    <source>
        <dbReference type="SAM" id="MobiDB-lite"/>
    </source>
</evidence>
<organism evidence="3 4">
    <name type="scientific">Neglectibacter timonensis</name>
    <dbReference type="NCBI Taxonomy" id="1776382"/>
    <lineage>
        <taxon>Bacteria</taxon>
        <taxon>Bacillati</taxon>
        <taxon>Bacillota</taxon>
        <taxon>Clostridia</taxon>
        <taxon>Eubacteriales</taxon>
        <taxon>Oscillospiraceae</taxon>
        <taxon>Neglectibacter</taxon>
    </lineage>
</organism>
<dbReference type="RefSeq" id="WP_256191540.1">
    <property type="nucleotide sequence ID" value="NZ_CATZHN010000005.1"/>
</dbReference>
<protein>
    <submittedName>
        <fullName evidence="3">VanW family protein</fullName>
    </submittedName>
</protein>
<proteinExistence type="predicted"/>
<feature type="chain" id="PRO_5047018401" evidence="2">
    <location>
        <begin position="27"/>
        <end position="536"/>
    </location>
</feature>
<dbReference type="InterPro" id="IPR007391">
    <property type="entry name" value="Vancomycin_resist_VanW"/>
</dbReference>
<feature type="compositionally biased region" description="Basic and acidic residues" evidence="1">
    <location>
        <begin position="448"/>
        <end position="467"/>
    </location>
</feature>